<keyword evidence="6" id="KW-0653">Protein transport</keyword>
<dbReference type="STRING" id="143223.SAMN05878281_2449"/>
<sequence length="155" mass="17310">MTFALQEGAHRSLFEVLAARFEEGGFFIMMLILIVGIIGLILLARGIYLVRNRNPKIEKTIILINSLGLFALVLGVFGQLIQLINTLDYLSSFEGTTPRDFADGLKTTMLPTLFGAFIFLFTRLSTILLHSIKPFQEKNGKSVFSKESNSSTNFK</sequence>
<protein>
    <submittedName>
        <fullName evidence="9">MotA/TolQ/ExbB proton channel family protein</fullName>
    </submittedName>
</protein>
<evidence type="ECO:0000256" key="1">
    <source>
        <dbReference type="ARBA" id="ARBA00004651"/>
    </source>
</evidence>
<evidence type="ECO:0000256" key="4">
    <source>
        <dbReference type="ARBA" id="ARBA00022989"/>
    </source>
</evidence>
<feature type="transmembrane region" description="Helical" evidence="7">
    <location>
        <begin position="26"/>
        <end position="50"/>
    </location>
</feature>
<name>A0A1M7MG48_9FLAO</name>
<comment type="subcellular location">
    <subcellularLocation>
        <location evidence="1">Cell membrane</location>
        <topology evidence="1">Multi-pass membrane protein</topology>
    </subcellularLocation>
    <subcellularLocation>
        <location evidence="6">Membrane</location>
        <topology evidence="6">Multi-pass membrane protein</topology>
    </subcellularLocation>
</comment>
<evidence type="ECO:0000256" key="2">
    <source>
        <dbReference type="ARBA" id="ARBA00022475"/>
    </source>
</evidence>
<feature type="transmembrane region" description="Helical" evidence="7">
    <location>
        <begin position="62"/>
        <end position="84"/>
    </location>
</feature>
<evidence type="ECO:0000259" key="8">
    <source>
        <dbReference type="Pfam" id="PF01618"/>
    </source>
</evidence>
<evidence type="ECO:0000256" key="5">
    <source>
        <dbReference type="ARBA" id="ARBA00023136"/>
    </source>
</evidence>
<organism evidence="9 10">
    <name type="scientific">Salegentibacter salegens</name>
    <dbReference type="NCBI Taxonomy" id="143223"/>
    <lineage>
        <taxon>Bacteria</taxon>
        <taxon>Pseudomonadati</taxon>
        <taxon>Bacteroidota</taxon>
        <taxon>Flavobacteriia</taxon>
        <taxon>Flavobacteriales</taxon>
        <taxon>Flavobacteriaceae</taxon>
        <taxon>Salegentibacter</taxon>
    </lineage>
</organism>
<accession>A0A1M7MG48</accession>
<keyword evidence="10" id="KW-1185">Reference proteome</keyword>
<evidence type="ECO:0000313" key="10">
    <source>
        <dbReference type="Proteomes" id="UP000190235"/>
    </source>
</evidence>
<evidence type="ECO:0000256" key="7">
    <source>
        <dbReference type="SAM" id="Phobius"/>
    </source>
</evidence>
<feature type="domain" description="MotA/TolQ/ExbB proton channel" evidence="8">
    <location>
        <begin position="53"/>
        <end position="118"/>
    </location>
</feature>
<keyword evidence="5 7" id="KW-0472">Membrane</keyword>
<dbReference type="AlphaFoldDB" id="A0A1M7MG48"/>
<keyword evidence="3 7" id="KW-0812">Transmembrane</keyword>
<dbReference type="Proteomes" id="UP000190235">
    <property type="component" value="Chromosome I"/>
</dbReference>
<keyword evidence="2" id="KW-1003">Cell membrane</keyword>
<dbReference type="OrthoDB" id="1001678at2"/>
<evidence type="ECO:0000256" key="6">
    <source>
        <dbReference type="RuleBase" id="RU004057"/>
    </source>
</evidence>
<dbReference type="Pfam" id="PF01618">
    <property type="entry name" value="MotA_ExbB"/>
    <property type="match status" value="1"/>
</dbReference>
<gene>
    <name evidence="9" type="ORF">SAMN05878281_2449</name>
</gene>
<comment type="similarity">
    <text evidence="6">Belongs to the exbB/tolQ family.</text>
</comment>
<reference evidence="10" key="1">
    <citation type="submission" date="2016-11" db="EMBL/GenBank/DDBJ databases">
        <authorList>
            <person name="Varghese N."/>
            <person name="Submissions S."/>
        </authorList>
    </citation>
    <scope>NUCLEOTIDE SEQUENCE [LARGE SCALE GENOMIC DNA]</scope>
    <source>
        <strain evidence="10">ACAM 48</strain>
    </source>
</reference>
<dbReference type="InterPro" id="IPR002898">
    <property type="entry name" value="MotA_ExbB_proton_chnl"/>
</dbReference>
<evidence type="ECO:0000256" key="3">
    <source>
        <dbReference type="ARBA" id="ARBA00022692"/>
    </source>
</evidence>
<keyword evidence="4 7" id="KW-1133">Transmembrane helix</keyword>
<dbReference type="RefSeq" id="WP_079735478.1">
    <property type="nucleotide sequence ID" value="NZ_LT670848.1"/>
</dbReference>
<dbReference type="EMBL" id="LT670848">
    <property type="protein sequence ID" value="SHM89384.1"/>
    <property type="molecule type" value="Genomic_DNA"/>
</dbReference>
<evidence type="ECO:0000313" key="9">
    <source>
        <dbReference type="EMBL" id="SHM89384.1"/>
    </source>
</evidence>
<keyword evidence="6" id="KW-0813">Transport</keyword>
<dbReference type="GO" id="GO:0005886">
    <property type="term" value="C:plasma membrane"/>
    <property type="evidence" value="ECO:0007669"/>
    <property type="project" value="UniProtKB-SubCell"/>
</dbReference>
<proteinExistence type="inferred from homology"/>
<feature type="transmembrane region" description="Helical" evidence="7">
    <location>
        <begin position="113"/>
        <end position="132"/>
    </location>
</feature>
<dbReference type="GO" id="GO:0015031">
    <property type="term" value="P:protein transport"/>
    <property type="evidence" value="ECO:0007669"/>
    <property type="project" value="UniProtKB-KW"/>
</dbReference>